<dbReference type="GO" id="GO:0016757">
    <property type="term" value="F:glycosyltransferase activity"/>
    <property type="evidence" value="ECO:0007669"/>
    <property type="project" value="UniProtKB-KW"/>
</dbReference>
<feature type="domain" description="Glycosyltransferase 2-like" evidence="4">
    <location>
        <begin position="8"/>
        <end position="123"/>
    </location>
</feature>
<dbReference type="EMBL" id="FONW01000009">
    <property type="protein sequence ID" value="SFF56020.1"/>
    <property type="molecule type" value="Genomic_DNA"/>
</dbReference>
<dbReference type="RefSeq" id="WP_093920772.1">
    <property type="nucleotide sequence ID" value="NZ_FONW01000009.1"/>
</dbReference>
<gene>
    <name evidence="5" type="ORF">SAMN05216283_10984</name>
</gene>
<dbReference type="SUPFAM" id="SSF53448">
    <property type="entry name" value="Nucleotide-diphospho-sugar transferases"/>
    <property type="match status" value="1"/>
</dbReference>
<dbReference type="InterPro" id="IPR029044">
    <property type="entry name" value="Nucleotide-diphossugar_trans"/>
</dbReference>
<evidence type="ECO:0000313" key="5">
    <source>
        <dbReference type="EMBL" id="SFF56020.1"/>
    </source>
</evidence>
<dbReference type="AlphaFoldDB" id="A0A1I2JQ21"/>
<dbReference type="Proteomes" id="UP000198964">
    <property type="component" value="Unassembled WGS sequence"/>
</dbReference>
<dbReference type="CDD" id="cd04186">
    <property type="entry name" value="GT_2_like_c"/>
    <property type="match status" value="1"/>
</dbReference>
<keyword evidence="6" id="KW-1185">Reference proteome</keyword>
<keyword evidence="2" id="KW-0328">Glycosyltransferase</keyword>
<dbReference type="Gene3D" id="3.90.550.10">
    <property type="entry name" value="Spore Coat Polysaccharide Biosynthesis Protein SpsA, Chain A"/>
    <property type="match status" value="1"/>
</dbReference>
<keyword evidence="3" id="KW-0808">Transferase</keyword>
<dbReference type="PANTHER" id="PTHR43179:SF12">
    <property type="entry name" value="GALACTOFURANOSYLTRANSFERASE GLFT2"/>
    <property type="match status" value="1"/>
</dbReference>
<evidence type="ECO:0000256" key="1">
    <source>
        <dbReference type="ARBA" id="ARBA00006739"/>
    </source>
</evidence>
<name>A0A1I2JQ21_9BACT</name>
<evidence type="ECO:0000256" key="3">
    <source>
        <dbReference type="ARBA" id="ARBA00022679"/>
    </source>
</evidence>
<dbReference type="Pfam" id="PF00535">
    <property type="entry name" value="Glycos_transf_2"/>
    <property type="match status" value="1"/>
</dbReference>
<dbReference type="InterPro" id="IPR001173">
    <property type="entry name" value="Glyco_trans_2-like"/>
</dbReference>
<comment type="similarity">
    <text evidence="1">Belongs to the glycosyltransferase 2 family.</text>
</comment>
<protein>
    <recommendedName>
        <fullName evidence="4">Glycosyltransferase 2-like domain-containing protein</fullName>
    </recommendedName>
</protein>
<evidence type="ECO:0000313" key="6">
    <source>
        <dbReference type="Proteomes" id="UP000198964"/>
    </source>
</evidence>
<organism evidence="5 6">
    <name type="scientific">Sunxiuqinia elliptica</name>
    <dbReference type="NCBI Taxonomy" id="655355"/>
    <lineage>
        <taxon>Bacteria</taxon>
        <taxon>Pseudomonadati</taxon>
        <taxon>Bacteroidota</taxon>
        <taxon>Bacteroidia</taxon>
        <taxon>Marinilabiliales</taxon>
        <taxon>Prolixibacteraceae</taxon>
        <taxon>Sunxiuqinia</taxon>
    </lineage>
</organism>
<reference evidence="5 6" key="1">
    <citation type="submission" date="2016-10" db="EMBL/GenBank/DDBJ databases">
        <authorList>
            <person name="de Groot N.N."/>
        </authorList>
    </citation>
    <scope>NUCLEOTIDE SEQUENCE [LARGE SCALE GENOMIC DNA]</scope>
    <source>
        <strain evidence="5 6">CGMCC 1.9156</strain>
    </source>
</reference>
<dbReference type="STRING" id="655355.SAMN05216283_10984"/>
<evidence type="ECO:0000259" key="4">
    <source>
        <dbReference type="Pfam" id="PF00535"/>
    </source>
</evidence>
<accession>A0A1I2JQ21</accession>
<sequence>MNSSRVAIVILNWNGRKLLEQYLPSVVQYSQGDGVDVIVADNQSDDDSVRFLQENYPQVQIIQLNENHGFAKGYNLALQQVEADYYILLNSDVEVSPDWIDPMIELMEADSTIAAVQPKVLSWHRKDEFEYAGAAGGFIDQLGFPFCRGRILNVMEKDHGQFDQVTNIFWATGACMAVRANYFHKAGGFDSDFWAHMEEIDICWRLKNMGYKIQFTPYSKVYHLGGGTLSYDNPKKLFLNFRNSLWLLYKNLPRRKFYKVLMVRMLLDGVAAFKLLSELNWRGFFSVFRAHYAFYHSHRTLRNKRLELKKIAEPQWHAEMLCKSIIWKFYLERKRTFKEATR</sequence>
<proteinExistence type="inferred from homology"/>
<evidence type="ECO:0000256" key="2">
    <source>
        <dbReference type="ARBA" id="ARBA00022676"/>
    </source>
</evidence>
<dbReference type="PANTHER" id="PTHR43179">
    <property type="entry name" value="RHAMNOSYLTRANSFERASE WBBL"/>
    <property type="match status" value="1"/>
</dbReference>